<dbReference type="AlphaFoldDB" id="A0A2M7G9Y8"/>
<feature type="transmembrane region" description="Helical" evidence="10">
    <location>
        <begin position="211"/>
        <end position="235"/>
    </location>
</feature>
<dbReference type="NCBIfam" id="TIGR01400">
    <property type="entry name" value="fliR"/>
    <property type="match status" value="1"/>
</dbReference>
<keyword evidence="8 10" id="KW-0975">Bacterial flagellum</keyword>
<dbReference type="EMBL" id="PFFQ01000006">
    <property type="protein sequence ID" value="PIW18956.1"/>
    <property type="molecule type" value="Genomic_DNA"/>
</dbReference>
<comment type="subcellular location">
    <subcellularLocation>
        <location evidence="10">Cell membrane</location>
        <topology evidence="10">Multi-pass membrane protein</topology>
    </subcellularLocation>
    <subcellularLocation>
        <location evidence="10">Bacterial flagellum basal body</location>
    </subcellularLocation>
</comment>
<dbReference type="Pfam" id="PF01311">
    <property type="entry name" value="Bac_export_1"/>
    <property type="match status" value="1"/>
</dbReference>
<dbReference type="PRINTS" id="PR00953">
    <property type="entry name" value="TYPE3IMRPROT"/>
</dbReference>
<evidence type="ECO:0000313" key="11">
    <source>
        <dbReference type="EMBL" id="PIW18956.1"/>
    </source>
</evidence>
<dbReference type="GO" id="GO:0006605">
    <property type="term" value="P:protein targeting"/>
    <property type="evidence" value="ECO:0007669"/>
    <property type="project" value="UniProtKB-UniRule"/>
</dbReference>
<keyword evidence="6 10" id="KW-1133">Transmembrane helix</keyword>
<sequence>MELYTQVLQQLPYFALVALRGSGLFLTAPIFGQQRIPNQVRVMFAIIISAAIFPLLPARPVPADALWYLVVGILEVITGIIYGWCASLIFEGMVLAGQFIGLQMGFAQANILNPDSQTQRPLLSEVYFIMSLLIFFSLNGHHFLILAFQKSFTAVPVGALIFDQRILEHIFLLFAQIFLVALIIAAPINGILTLIDLILGLVARTAPQMNVLVISFSIKIYVGLLTLLFSLYFTFQFIHDLLQQLLLQLAQVL</sequence>
<keyword evidence="5 10" id="KW-0812">Transmembrane</keyword>
<reference evidence="11 12" key="1">
    <citation type="submission" date="2017-09" db="EMBL/GenBank/DDBJ databases">
        <title>Depth-based differentiation of microbial function through sediment-hosted aquifers and enrichment of novel symbionts in the deep terrestrial subsurface.</title>
        <authorList>
            <person name="Probst A.J."/>
            <person name="Ladd B."/>
            <person name="Jarett J.K."/>
            <person name="Geller-Mcgrath D.E."/>
            <person name="Sieber C.M."/>
            <person name="Emerson J.B."/>
            <person name="Anantharaman K."/>
            <person name="Thomas B.C."/>
            <person name="Malmstrom R."/>
            <person name="Stieglmeier M."/>
            <person name="Klingl A."/>
            <person name="Woyke T."/>
            <person name="Ryan C.M."/>
            <person name="Banfield J.F."/>
        </authorList>
    </citation>
    <scope>NUCLEOTIDE SEQUENCE [LARGE SCALE GENOMIC DNA]</scope>
    <source>
        <strain evidence="11">CG17_big_fil_post_rev_8_21_14_2_50_48_46</strain>
    </source>
</reference>
<keyword evidence="7 10" id="KW-0472">Membrane</keyword>
<feature type="transmembrane region" description="Helical" evidence="10">
    <location>
        <begin position="126"/>
        <end position="149"/>
    </location>
</feature>
<feature type="transmembrane region" description="Helical" evidence="10">
    <location>
        <begin position="169"/>
        <end position="199"/>
    </location>
</feature>
<dbReference type="PANTHER" id="PTHR30065:SF1">
    <property type="entry name" value="SURFACE PRESENTATION OF ANTIGENS PROTEIN SPAR"/>
    <property type="match status" value="1"/>
</dbReference>
<dbReference type="GO" id="GO:0009425">
    <property type="term" value="C:bacterial-type flagellum basal body"/>
    <property type="evidence" value="ECO:0007669"/>
    <property type="project" value="UniProtKB-SubCell"/>
</dbReference>
<feature type="transmembrane region" description="Helical" evidence="10">
    <location>
        <begin position="12"/>
        <end position="30"/>
    </location>
</feature>
<evidence type="ECO:0000256" key="6">
    <source>
        <dbReference type="ARBA" id="ARBA00022989"/>
    </source>
</evidence>
<keyword evidence="11" id="KW-0966">Cell projection</keyword>
<keyword evidence="4 10" id="KW-1003">Cell membrane</keyword>
<evidence type="ECO:0000256" key="9">
    <source>
        <dbReference type="NCBIfam" id="TIGR01400"/>
    </source>
</evidence>
<dbReference type="PANTHER" id="PTHR30065">
    <property type="entry name" value="FLAGELLAR BIOSYNTHETIC PROTEIN FLIR"/>
    <property type="match status" value="1"/>
</dbReference>
<comment type="similarity">
    <text evidence="2 10">Belongs to the FliR/MopE/SpaR family.</text>
</comment>
<evidence type="ECO:0000256" key="7">
    <source>
        <dbReference type="ARBA" id="ARBA00023136"/>
    </source>
</evidence>
<keyword evidence="11" id="KW-0969">Cilium</keyword>
<dbReference type="GO" id="GO:0005886">
    <property type="term" value="C:plasma membrane"/>
    <property type="evidence" value="ECO:0007669"/>
    <property type="project" value="UniProtKB-SubCell"/>
</dbReference>
<feature type="transmembrane region" description="Helical" evidence="10">
    <location>
        <begin position="65"/>
        <end position="90"/>
    </location>
</feature>
<evidence type="ECO:0000256" key="8">
    <source>
        <dbReference type="ARBA" id="ARBA00023143"/>
    </source>
</evidence>
<organism evidence="11 12">
    <name type="scientific">bacterium (Candidatus Blackallbacteria) CG17_big_fil_post_rev_8_21_14_2_50_48_46</name>
    <dbReference type="NCBI Taxonomy" id="2014261"/>
    <lineage>
        <taxon>Bacteria</taxon>
        <taxon>Candidatus Blackallbacteria</taxon>
    </lineage>
</organism>
<gene>
    <name evidence="11" type="primary">fliR</name>
    <name evidence="11" type="ORF">COW36_02270</name>
</gene>
<protein>
    <recommendedName>
        <fullName evidence="3 9">Flagellar biosynthetic protein FliR</fullName>
    </recommendedName>
</protein>
<evidence type="ECO:0000256" key="4">
    <source>
        <dbReference type="ARBA" id="ARBA00022475"/>
    </source>
</evidence>
<evidence type="ECO:0000313" key="12">
    <source>
        <dbReference type="Proteomes" id="UP000231019"/>
    </source>
</evidence>
<dbReference type="Proteomes" id="UP000231019">
    <property type="component" value="Unassembled WGS sequence"/>
</dbReference>
<name>A0A2M7G9Y8_9BACT</name>
<evidence type="ECO:0000256" key="5">
    <source>
        <dbReference type="ARBA" id="ARBA00022692"/>
    </source>
</evidence>
<dbReference type="GO" id="GO:0044780">
    <property type="term" value="P:bacterial-type flagellum assembly"/>
    <property type="evidence" value="ECO:0007669"/>
    <property type="project" value="UniProtKB-UniRule"/>
</dbReference>
<evidence type="ECO:0000256" key="10">
    <source>
        <dbReference type="RuleBase" id="RU362071"/>
    </source>
</evidence>
<dbReference type="InterPro" id="IPR002010">
    <property type="entry name" value="T3SS_IM_R"/>
</dbReference>
<evidence type="ECO:0000256" key="1">
    <source>
        <dbReference type="ARBA" id="ARBA00002578"/>
    </source>
</evidence>
<evidence type="ECO:0000256" key="3">
    <source>
        <dbReference type="ARBA" id="ARBA00021717"/>
    </source>
</evidence>
<keyword evidence="11" id="KW-0282">Flagellum</keyword>
<comment type="function">
    <text evidence="1 10">Role in flagellar biosynthesis.</text>
</comment>
<comment type="caution">
    <text evidence="11">The sequence shown here is derived from an EMBL/GenBank/DDBJ whole genome shotgun (WGS) entry which is preliminary data.</text>
</comment>
<accession>A0A2M7G9Y8</accession>
<evidence type="ECO:0000256" key="2">
    <source>
        <dbReference type="ARBA" id="ARBA00009772"/>
    </source>
</evidence>
<dbReference type="InterPro" id="IPR006303">
    <property type="entry name" value="FliR"/>
</dbReference>
<proteinExistence type="inferred from homology"/>
<feature type="transmembrane region" description="Helical" evidence="10">
    <location>
        <begin position="42"/>
        <end position="59"/>
    </location>
</feature>